<evidence type="ECO:0000256" key="1">
    <source>
        <dbReference type="SAM" id="MobiDB-lite"/>
    </source>
</evidence>
<reference evidence="2 3" key="1">
    <citation type="submission" date="2021-06" db="EMBL/GenBank/DDBJ databases">
        <authorList>
            <person name="Palmer J.M."/>
        </authorList>
    </citation>
    <scope>NUCLEOTIDE SEQUENCE [LARGE SCALE GENOMIC DNA]</scope>
    <source>
        <strain evidence="2 3">MEX-2019</strain>
        <tissue evidence="2">Muscle</tissue>
    </source>
</reference>
<feature type="region of interest" description="Disordered" evidence="1">
    <location>
        <begin position="81"/>
        <end position="101"/>
    </location>
</feature>
<gene>
    <name evidence="2" type="ORF">CRENBAI_022884</name>
</gene>
<keyword evidence="3" id="KW-1185">Reference proteome</keyword>
<protein>
    <submittedName>
        <fullName evidence="2">Uncharacterized protein</fullName>
    </submittedName>
</protein>
<dbReference type="EMBL" id="JAHHUM010002371">
    <property type="protein sequence ID" value="KAK5604125.1"/>
    <property type="molecule type" value="Genomic_DNA"/>
</dbReference>
<dbReference type="Proteomes" id="UP001311232">
    <property type="component" value="Unassembled WGS sequence"/>
</dbReference>
<dbReference type="AlphaFoldDB" id="A0AAV9R6C9"/>
<evidence type="ECO:0000313" key="3">
    <source>
        <dbReference type="Proteomes" id="UP001311232"/>
    </source>
</evidence>
<evidence type="ECO:0000313" key="2">
    <source>
        <dbReference type="EMBL" id="KAK5604125.1"/>
    </source>
</evidence>
<comment type="caution">
    <text evidence="2">The sequence shown here is derived from an EMBL/GenBank/DDBJ whole genome shotgun (WGS) entry which is preliminary data.</text>
</comment>
<name>A0AAV9R6C9_9TELE</name>
<accession>A0AAV9R6C9</accession>
<sequence>MSNVEIDGTVFEKGENNDENMLDGWFSLGQDFVSPSRGPWQPVALPLASVKAAELESSQKTLESLITSSETVFPLPERGQLRRRQHRTGRRVKAQGKMRTL</sequence>
<proteinExistence type="predicted"/>
<organism evidence="2 3">
    <name type="scientific">Crenichthys baileyi</name>
    <name type="common">White River springfish</name>
    <dbReference type="NCBI Taxonomy" id="28760"/>
    <lineage>
        <taxon>Eukaryota</taxon>
        <taxon>Metazoa</taxon>
        <taxon>Chordata</taxon>
        <taxon>Craniata</taxon>
        <taxon>Vertebrata</taxon>
        <taxon>Euteleostomi</taxon>
        <taxon>Actinopterygii</taxon>
        <taxon>Neopterygii</taxon>
        <taxon>Teleostei</taxon>
        <taxon>Neoteleostei</taxon>
        <taxon>Acanthomorphata</taxon>
        <taxon>Ovalentaria</taxon>
        <taxon>Atherinomorphae</taxon>
        <taxon>Cyprinodontiformes</taxon>
        <taxon>Goodeidae</taxon>
        <taxon>Crenichthys</taxon>
    </lineage>
</organism>